<dbReference type="SMART" id="SM00465">
    <property type="entry name" value="GIYc"/>
    <property type="match status" value="1"/>
</dbReference>
<dbReference type="PROSITE" id="PS50151">
    <property type="entry name" value="UVR"/>
    <property type="match status" value="1"/>
</dbReference>
<accession>A0A1F6YTZ4</accession>
<protein>
    <recommendedName>
        <fullName evidence="7">Excinuclease ABC subunit C</fullName>
    </recommendedName>
</protein>
<dbReference type="InterPro" id="IPR000305">
    <property type="entry name" value="GIY-YIG_endonuc"/>
</dbReference>
<dbReference type="InterPro" id="IPR035901">
    <property type="entry name" value="GIY-YIG_endonuc_sf"/>
</dbReference>
<proteinExistence type="predicted"/>
<dbReference type="GO" id="GO:0009381">
    <property type="term" value="F:excinuclease ABC activity"/>
    <property type="evidence" value="ECO:0007669"/>
    <property type="project" value="InterPro"/>
</dbReference>
<dbReference type="SUPFAM" id="SSF82771">
    <property type="entry name" value="GIY-YIG endonuclease"/>
    <property type="match status" value="1"/>
</dbReference>
<dbReference type="Pfam" id="PF08459">
    <property type="entry name" value="UvrC_RNaseH_dom"/>
    <property type="match status" value="1"/>
</dbReference>
<organism evidence="5 6">
    <name type="scientific">Candidatus Nomurabacteria bacterium RIFOXYC2_FULL_36_19</name>
    <dbReference type="NCBI Taxonomy" id="1801806"/>
    <lineage>
        <taxon>Bacteria</taxon>
        <taxon>Candidatus Nomuraibacteriota</taxon>
    </lineage>
</organism>
<dbReference type="AlphaFoldDB" id="A0A1F6YTZ4"/>
<feature type="domain" description="UvrC family homology region profile" evidence="4">
    <location>
        <begin position="193"/>
        <end position="344"/>
    </location>
</feature>
<dbReference type="Gene3D" id="3.40.1440.10">
    <property type="entry name" value="GIY-YIG endonuclease"/>
    <property type="match status" value="1"/>
</dbReference>
<evidence type="ECO:0000259" key="2">
    <source>
        <dbReference type="PROSITE" id="PS50151"/>
    </source>
</evidence>
<dbReference type="Pfam" id="PF01541">
    <property type="entry name" value="GIY-YIG"/>
    <property type="match status" value="1"/>
</dbReference>
<dbReference type="GO" id="GO:0009380">
    <property type="term" value="C:excinuclease repair complex"/>
    <property type="evidence" value="ECO:0007669"/>
    <property type="project" value="TreeGrafter"/>
</dbReference>
<dbReference type="GO" id="GO:0006289">
    <property type="term" value="P:nucleotide-excision repair"/>
    <property type="evidence" value="ECO:0007669"/>
    <property type="project" value="InterPro"/>
</dbReference>
<dbReference type="Pfam" id="PF02151">
    <property type="entry name" value="UVR"/>
    <property type="match status" value="1"/>
</dbReference>
<dbReference type="InterPro" id="IPR036876">
    <property type="entry name" value="UVR_dom_sf"/>
</dbReference>
<dbReference type="InterPro" id="IPR047296">
    <property type="entry name" value="GIY-YIG_UvrC_Cho"/>
</dbReference>
<evidence type="ECO:0000313" key="6">
    <source>
        <dbReference type="Proteomes" id="UP000178975"/>
    </source>
</evidence>
<dbReference type="Gene3D" id="4.10.860.10">
    <property type="entry name" value="UVR domain"/>
    <property type="match status" value="1"/>
</dbReference>
<evidence type="ECO:0000313" key="5">
    <source>
        <dbReference type="EMBL" id="OGJ09770.1"/>
    </source>
</evidence>
<dbReference type="PANTHER" id="PTHR30562">
    <property type="entry name" value="UVRC/OXIDOREDUCTASE"/>
    <property type="match status" value="1"/>
</dbReference>
<evidence type="ECO:0008006" key="7">
    <source>
        <dbReference type="Google" id="ProtNLM"/>
    </source>
</evidence>
<dbReference type="InterPro" id="IPR001943">
    <property type="entry name" value="UVR_dom"/>
</dbReference>
<dbReference type="Gene3D" id="3.30.420.340">
    <property type="entry name" value="UvrC, RNAse H endonuclease domain"/>
    <property type="match status" value="1"/>
</dbReference>
<dbReference type="SUPFAM" id="SSF46600">
    <property type="entry name" value="C-terminal UvrC-binding domain of UvrB"/>
    <property type="match status" value="1"/>
</dbReference>
<comment type="caution">
    <text evidence="5">The sequence shown here is derived from an EMBL/GenBank/DDBJ whole genome shotgun (WGS) entry which is preliminary data.</text>
</comment>
<dbReference type="PROSITE" id="PS50164">
    <property type="entry name" value="GIY_YIG"/>
    <property type="match status" value="1"/>
</dbReference>
<dbReference type="InterPro" id="IPR038476">
    <property type="entry name" value="UvrC_RNase_H_dom_sf"/>
</dbReference>
<dbReference type="CDD" id="cd10434">
    <property type="entry name" value="GIY-YIG_UvrC_Cho"/>
    <property type="match status" value="1"/>
</dbReference>
<dbReference type="InterPro" id="IPR050066">
    <property type="entry name" value="UvrABC_protein_C"/>
</dbReference>
<dbReference type="PANTHER" id="PTHR30562:SF1">
    <property type="entry name" value="UVRABC SYSTEM PROTEIN C"/>
    <property type="match status" value="1"/>
</dbReference>
<sequence length="406" mass="46893">MKYENLKKLNIPDKAGVYFFMKRKQILYIGKATSLKDRVKSYFGNDLIQTRGPIILDMVFQADKIEWQITDSVLEAIIIEANLIKKYQPKYNTKEKSDKSFNYVCITKEKLPKVVIIRGKDVKHRVFDKAYGPYTSGTQLREAIKIIRRIFPFLDDKSKNYMEFYKQINLVPDLDDRKMYLQNIRNIKLFFSGKKKQILKNLQKEMKEYARKREFEKAGEIKRQIFALKHINDVALISDTKISLPASLFRIEAYDIAHMGGENMVGVMTVVEDGEVIKNEYKKFSARGGSAFGGKTVLGNSKANDTAALAEVLERRLAHTEWSYPSLIVVDGGMAQINAIKSVLSRLNLEIPVVSVLKDEKHKPKDIMGDKKFSIKYKREILLANSEAHRFAIAYHKNMRNRNFLP</sequence>
<dbReference type="EMBL" id="MFWE01000021">
    <property type="protein sequence ID" value="OGJ09770.1"/>
    <property type="molecule type" value="Genomic_DNA"/>
</dbReference>
<reference evidence="5 6" key="1">
    <citation type="journal article" date="2016" name="Nat. Commun.">
        <title>Thousands of microbial genomes shed light on interconnected biogeochemical processes in an aquifer system.</title>
        <authorList>
            <person name="Anantharaman K."/>
            <person name="Brown C.T."/>
            <person name="Hug L.A."/>
            <person name="Sharon I."/>
            <person name="Castelle C.J."/>
            <person name="Probst A.J."/>
            <person name="Thomas B.C."/>
            <person name="Singh A."/>
            <person name="Wilkins M.J."/>
            <person name="Karaoz U."/>
            <person name="Brodie E.L."/>
            <person name="Williams K.H."/>
            <person name="Hubbard S.S."/>
            <person name="Banfield J.F."/>
        </authorList>
    </citation>
    <scope>NUCLEOTIDE SEQUENCE [LARGE SCALE GENOMIC DNA]</scope>
</reference>
<evidence type="ECO:0000256" key="1">
    <source>
        <dbReference type="SAM" id="Coils"/>
    </source>
</evidence>
<gene>
    <name evidence="5" type="ORF">A2456_03750</name>
</gene>
<evidence type="ECO:0000259" key="4">
    <source>
        <dbReference type="PROSITE" id="PS50165"/>
    </source>
</evidence>
<feature type="coiled-coil region" evidence="1">
    <location>
        <begin position="192"/>
        <end position="219"/>
    </location>
</feature>
<feature type="domain" description="GIY-YIG" evidence="3">
    <location>
        <begin position="13"/>
        <end position="93"/>
    </location>
</feature>
<dbReference type="PROSITE" id="PS50165">
    <property type="entry name" value="UVRC"/>
    <property type="match status" value="1"/>
</dbReference>
<dbReference type="Proteomes" id="UP000178975">
    <property type="component" value="Unassembled WGS sequence"/>
</dbReference>
<keyword evidence="1" id="KW-0175">Coiled coil</keyword>
<evidence type="ECO:0000259" key="3">
    <source>
        <dbReference type="PROSITE" id="PS50164"/>
    </source>
</evidence>
<feature type="domain" description="UVR" evidence="2">
    <location>
        <begin position="196"/>
        <end position="231"/>
    </location>
</feature>
<name>A0A1F6YTZ4_9BACT</name>
<dbReference type="InterPro" id="IPR001162">
    <property type="entry name" value="UvrC_RNase_H_dom"/>
</dbReference>